<proteinExistence type="predicted"/>
<organism evidence="3 4">
    <name type="scientific">Microbacterium maritypicum</name>
    <name type="common">Microbacterium liquefaciens</name>
    <dbReference type="NCBI Taxonomy" id="33918"/>
    <lineage>
        <taxon>Bacteria</taxon>
        <taxon>Bacillati</taxon>
        <taxon>Actinomycetota</taxon>
        <taxon>Actinomycetes</taxon>
        <taxon>Micrococcales</taxon>
        <taxon>Microbacteriaceae</taxon>
        <taxon>Microbacterium</taxon>
    </lineage>
</organism>
<comment type="caution">
    <text evidence="3">The sequence shown here is derived from an EMBL/GenBank/DDBJ whole genome shotgun (WGS) entry which is preliminary data.</text>
</comment>
<sequence>MTADSSGGEHELDDRADGRDETANERADRNWDELLQELRVMQTGTQILTGFLLAVAFQPRFTDMDELQRDVYVILVALAAVATILALAPVGMHRALFGYRRKPDLVRIAARIVRIDLVVIGALTIGVTTLIVDFTVNRTAGIVALVAALVLVAALWVALPRIMRGRARARGGASE</sequence>
<keyword evidence="2" id="KW-0812">Transmembrane</keyword>
<accession>A0AAD3X671</accession>
<feature type="transmembrane region" description="Helical" evidence="2">
    <location>
        <begin position="112"/>
        <end position="132"/>
    </location>
</feature>
<dbReference type="Pfam" id="PF19853">
    <property type="entry name" value="DUF6328"/>
    <property type="match status" value="1"/>
</dbReference>
<feature type="transmembrane region" description="Helical" evidence="2">
    <location>
        <begin position="138"/>
        <end position="159"/>
    </location>
</feature>
<dbReference type="Proteomes" id="UP000436027">
    <property type="component" value="Unassembled WGS sequence"/>
</dbReference>
<keyword evidence="2" id="KW-1133">Transmembrane helix</keyword>
<evidence type="ECO:0000256" key="2">
    <source>
        <dbReference type="SAM" id="Phobius"/>
    </source>
</evidence>
<protein>
    <submittedName>
        <fullName evidence="3">Sodium:proton antiporter</fullName>
    </submittedName>
</protein>
<dbReference type="RefSeq" id="WP_151486088.1">
    <property type="nucleotide sequence ID" value="NZ_BAAAIN010000002.1"/>
</dbReference>
<feature type="compositionally biased region" description="Basic and acidic residues" evidence="1">
    <location>
        <begin position="7"/>
        <end position="26"/>
    </location>
</feature>
<feature type="region of interest" description="Disordered" evidence="1">
    <location>
        <begin position="1"/>
        <end position="26"/>
    </location>
</feature>
<dbReference type="AlphaFoldDB" id="A0AAD3X671"/>
<gene>
    <name evidence="3" type="ORF">F6W70_05320</name>
</gene>
<dbReference type="InterPro" id="IPR046291">
    <property type="entry name" value="DUF6328"/>
</dbReference>
<evidence type="ECO:0000256" key="1">
    <source>
        <dbReference type="SAM" id="MobiDB-lite"/>
    </source>
</evidence>
<name>A0AAD3X671_MICMQ</name>
<evidence type="ECO:0000313" key="4">
    <source>
        <dbReference type="Proteomes" id="UP000436027"/>
    </source>
</evidence>
<evidence type="ECO:0000313" key="3">
    <source>
        <dbReference type="EMBL" id="KAB1886848.1"/>
    </source>
</evidence>
<feature type="transmembrane region" description="Helical" evidence="2">
    <location>
        <begin position="71"/>
        <end position="91"/>
    </location>
</feature>
<dbReference type="EMBL" id="WAAQ01000001">
    <property type="protein sequence ID" value="KAB1886848.1"/>
    <property type="molecule type" value="Genomic_DNA"/>
</dbReference>
<reference evidence="3 4" key="1">
    <citation type="submission" date="2019-09" db="EMBL/GenBank/DDBJ databases">
        <title>Whole genome sequencing of Microbacterium maritypicum.</title>
        <authorList>
            <person name="Lenchi N."/>
        </authorList>
    </citation>
    <scope>NUCLEOTIDE SEQUENCE [LARGE SCALE GENOMIC DNA]</scope>
    <source>
        <strain evidence="3 4">DSM 12512</strain>
    </source>
</reference>
<keyword evidence="2" id="KW-0472">Membrane</keyword>